<keyword evidence="3" id="KW-0808">Transferase</keyword>
<evidence type="ECO:0000256" key="3">
    <source>
        <dbReference type="ARBA" id="ARBA00022679"/>
    </source>
</evidence>
<evidence type="ECO:0000313" key="9">
    <source>
        <dbReference type="EMBL" id="QPK80335.1"/>
    </source>
</evidence>
<dbReference type="GO" id="GO:0016758">
    <property type="term" value="F:hexosyltransferase activity"/>
    <property type="evidence" value="ECO:0007669"/>
    <property type="project" value="InterPro"/>
</dbReference>
<feature type="transmembrane region" description="Helical" evidence="8">
    <location>
        <begin position="92"/>
        <end position="110"/>
    </location>
</feature>
<reference evidence="9 10" key="1">
    <citation type="submission" date="2020-11" db="EMBL/GenBank/DDBJ databases">
        <title>Corynebacterium sp. ZJ-599.</title>
        <authorList>
            <person name="Zhou J."/>
        </authorList>
    </citation>
    <scope>NUCLEOTIDE SEQUENCE [LARGE SCALE GENOMIC DNA]</scope>
    <source>
        <strain evidence="9 10">ZJ-599</strain>
    </source>
</reference>
<protein>
    <submittedName>
        <fullName evidence="9">DUF2029 domain-containing protein</fullName>
    </submittedName>
</protein>
<keyword evidence="2" id="KW-1003">Cell membrane</keyword>
<dbReference type="Proteomes" id="UP000594681">
    <property type="component" value="Chromosome"/>
</dbReference>
<feature type="transmembrane region" description="Helical" evidence="8">
    <location>
        <begin position="270"/>
        <end position="289"/>
    </location>
</feature>
<feature type="transmembrane region" description="Helical" evidence="8">
    <location>
        <begin position="295"/>
        <end position="314"/>
    </location>
</feature>
<dbReference type="Pfam" id="PF09594">
    <property type="entry name" value="GT87"/>
    <property type="match status" value="1"/>
</dbReference>
<gene>
    <name evidence="9" type="ORF">G7Y31_06505</name>
</gene>
<evidence type="ECO:0000256" key="8">
    <source>
        <dbReference type="SAM" id="Phobius"/>
    </source>
</evidence>
<proteinExistence type="inferred from homology"/>
<feature type="transmembrane region" description="Helical" evidence="8">
    <location>
        <begin position="242"/>
        <end position="263"/>
    </location>
</feature>
<dbReference type="InterPro" id="IPR018584">
    <property type="entry name" value="GT87"/>
</dbReference>
<feature type="transmembrane region" description="Helical" evidence="8">
    <location>
        <begin position="58"/>
        <end position="80"/>
    </location>
</feature>
<feature type="transmembrane region" description="Helical" evidence="8">
    <location>
        <begin position="321"/>
        <end position="341"/>
    </location>
</feature>
<evidence type="ECO:0000256" key="1">
    <source>
        <dbReference type="ARBA" id="ARBA00004651"/>
    </source>
</evidence>
<accession>A0A7T0KHS1</accession>
<feature type="transmembrane region" description="Helical" evidence="8">
    <location>
        <begin position="361"/>
        <end position="383"/>
    </location>
</feature>
<feature type="transmembrane region" description="Helical" evidence="8">
    <location>
        <begin position="166"/>
        <end position="185"/>
    </location>
</feature>
<keyword evidence="6 8" id="KW-0472">Membrane</keyword>
<keyword evidence="10" id="KW-1185">Reference proteome</keyword>
<sequence>MVSRLFLAWLILVERGPIGDVMYYFLGVYGDDPTAMTEYPWFGAWPSELLARFIGEHMQAYIIAFVVMIMLADAVFFSLLLRRPVRWRTGAAWWWVCFGAATGHVFILRLDLFPAVAVGGAVWAFFAVPLWAGVFLGAATMMKLWPGVLAVSLVGRWGSRQTWQRLVAFLATMAALCLVAIVVAGPQRLLSPLDYQTVRGLQVESVAATWAMVQHWNDPQQWVTSYAQSKSFEVTGPGVDTALAVSSWAMIAVVLTAVLWALVRTRNGQWTPHAATAIVLFLIAGLLLANKVFSTQYIVWVGPMLAVALTRDGWTRGQRRLLWACAGVALVCAGLGMQIYPFGYAQLMMGAPQGPGSVFPIVALVLRNVLIVMLTLLSAALVYSTLRTPAPHGSSPDSQTTPLRVNN</sequence>
<keyword evidence="4 8" id="KW-0812">Transmembrane</keyword>
<feature type="transmembrane region" description="Helical" evidence="8">
    <location>
        <begin position="122"/>
        <end position="145"/>
    </location>
</feature>
<dbReference type="EMBL" id="CP064954">
    <property type="protein sequence ID" value="QPK80335.1"/>
    <property type="molecule type" value="Genomic_DNA"/>
</dbReference>
<evidence type="ECO:0000313" key="10">
    <source>
        <dbReference type="Proteomes" id="UP000594681"/>
    </source>
</evidence>
<comment type="similarity">
    <text evidence="7">Belongs to the glycosyltransferase 87 family.</text>
</comment>
<keyword evidence="5 8" id="KW-1133">Transmembrane helix</keyword>
<evidence type="ECO:0000256" key="2">
    <source>
        <dbReference type="ARBA" id="ARBA00022475"/>
    </source>
</evidence>
<evidence type="ECO:0000256" key="5">
    <source>
        <dbReference type="ARBA" id="ARBA00022989"/>
    </source>
</evidence>
<evidence type="ECO:0000256" key="4">
    <source>
        <dbReference type="ARBA" id="ARBA00022692"/>
    </source>
</evidence>
<name>A0A7T0KHS1_9CORY</name>
<dbReference type="KEGG" id="cliz:G7Y31_06505"/>
<dbReference type="AlphaFoldDB" id="A0A7T0KHS1"/>
<organism evidence="9 10">
    <name type="scientific">Corynebacterium lizhenjunii</name>
    <dbReference type="NCBI Taxonomy" id="2709394"/>
    <lineage>
        <taxon>Bacteria</taxon>
        <taxon>Bacillati</taxon>
        <taxon>Actinomycetota</taxon>
        <taxon>Actinomycetes</taxon>
        <taxon>Mycobacteriales</taxon>
        <taxon>Corynebacteriaceae</taxon>
        <taxon>Corynebacterium</taxon>
    </lineage>
</organism>
<comment type="subcellular location">
    <subcellularLocation>
        <location evidence="1">Cell membrane</location>
        <topology evidence="1">Multi-pass membrane protein</topology>
    </subcellularLocation>
</comment>
<evidence type="ECO:0000256" key="6">
    <source>
        <dbReference type="ARBA" id="ARBA00023136"/>
    </source>
</evidence>
<evidence type="ECO:0000256" key="7">
    <source>
        <dbReference type="ARBA" id="ARBA00024033"/>
    </source>
</evidence>
<dbReference type="GO" id="GO:0005886">
    <property type="term" value="C:plasma membrane"/>
    <property type="evidence" value="ECO:0007669"/>
    <property type="project" value="UniProtKB-SubCell"/>
</dbReference>